<dbReference type="PANTHER" id="PTHR31658:SF0">
    <property type="entry name" value="CONSERVED OLIGOMERIC GOLGI COMPLEX SUBUNIT 1"/>
    <property type="match status" value="1"/>
</dbReference>
<dbReference type="STRING" id="34508.A0A4U5PB21"/>
<dbReference type="EMBL" id="AZBU02000002">
    <property type="protein sequence ID" value="TKR93549.1"/>
    <property type="molecule type" value="Genomic_DNA"/>
</dbReference>
<dbReference type="AlphaFoldDB" id="A0A4U5PB21"/>
<dbReference type="OrthoDB" id="46189at2759"/>
<keyword evidence="7" id="KW-0472">Membrane</keyword>
<reference evidence="8 9" key="2">
    <citation type="journal article" date="2019" name="G3 (Bethesda)">
        <title>Hybrid Assembly of the Genome of the Entomopathogenic Nematode Steinernema carpocapsae Identifies the X-Chromosome.</title>
        <authorList>
            <person name="Serra L."/>
            <person name="Macchietto M."/>
            <person name="Macias-Munoz A."/>
            <person name="McGill C.J."/>
            <person name="Rodriguez I.M."/>
            <person name="Rodriguez B."/>
            <person name="Murad R."/>
            <person name="Mortazavi A."/>
        </authorList>
    </citation>
    <scope>NUCLEOTIDE SEQUENCE [LARGE SCALE GENOMIC DNA]</scope>
    <source>
        <strain evidence="8 9">ALL</strain>
    </source>
</reference>
<keyword evidence="6" id="KW-0333">Golgi apparatus</keyword>
<keyword evidence="4" id="KW-0813">Transport</keyword>
<evidence type="ECO:0000256" key="5">
    <source>
        <dbReference type="ARBA" id="ARBA00022927"/>
    </source>
</evidence>
<dbReference type="InterPro" id="IPR033370">
    <property type="entry name" value="COG1"/>
</dbReference>
<keyword evidence="9" id="KW-1185">Reference proteome</keyword>
<proteinExistence type="inferred from homology"/>
<dbReference type="Proteomes" id="UP000298663">
    <property type="component" value="Unassembled WGS sequence"/>
</dbReference>
<comment type="similarity">
    <text evidence="2">Belongs to the COG1 family.</text>
</comment>
<accession>A0A4U5PB21</accession>
<gene>
    <name evidence="8" type="ORF">L596_007978</name>
</gene>
<protein>
    <recommendedName>
        <fullName evidence="3">Conserved oligomeric Golgi complex subunit 1</fullName>
    </recommendedName>
</protein>
<reference evidence="8 9" key="1">
    <citation type="journal article" date="2015" name="Genome Biol.">
        <title>Comparative genomics of Steinernema reveals deeply conserved gene regulatory networks.</title>
        <authorList>
            <person name="Dillman A.R."/>
            <person name="Macchietto M."/>
            <person name="Porter C.F."/>
            <person name="Rogers A."/>
            <person name="Williams B."/>
            <person name="Antoshechkin I."/>
            <person name="Lee M.M."/>
            <person name="Goodwin Z."/>
            <person name="Lu X."/>
            <person name="Lewis E.E."/>
            <person name="Goodrich-Blair H."/>
            <person name="Stock S.P."/>
            <person name="Adams B.J."/>
            <person name="Sternberg P.W."/>
            <person name="Mortazavi A."/>
        </authorList>
    </citation>
    <scope>NUCLEOTIDE SEQUENCE [LARGE SCALE GENOMIC DNA]</scope>
    <source>
        <strain evidence="8 9">ALL</strain>
    </source>
</reference>
<evidence type="ECO:0000256" key="1">
    <source>
        <dbReference type="ARBA" id="ARBA00004395"/>
    </source>
</evidence>
<evidence type="ECO:0000256" key="3">
    <source>
        <dbReference type="ARBA" id="ARBA00020978"/>
    </source>
</evidence>
<dbReference type="GO" id="GO:0006891">
    <property type="term" value="P:intra-Golgi vesicle-mediated transport"/>
    <property type="evidence" value="ECO:0007669"/>
    <property type="project" value="InterPro"/>
</dbReference>
<comment type="subcellular location">
    <subcellularLocation>
        <location evidence="1">Golgi apparatus membrane</location>
        <topology evidence="1">Peripheral membrane protein</topology>
    </subcellularLocation>
</comment>
<comment type="caution">
    <text evidence="8">The sequence shown here is derived from an EMBL/GenBank/DDBJ whole genome shotgun (WGS) entry which is preliminary data.</text>
</comment>
<keyword evidence="5" id="KW-0653">Protein transport</keyword>
<dbReference type="PANTHER" id="PTHR31658">
    <property type="entry name" value="CONSERVED OLIGOMERIC GOLGI COMPLEX SUBUNIT 1"/>
    <property type="match status" value="1"/>
</dbReference>
<dbReference type="GO" id="GO:0000139">
    <property type="term" value="C:Golgi membrane"/>
    <property type="evidence" value="ECO:0007669"/>
    <property type="project" value="UniProtKB-SubCell"/>
</dbReference>
<evidence type="ECO:0000256" key="7">
    <source>
        <dbReference type="ARBA" id="ARBA00023136"/>
    </source>
</evidence>
<sequence length="772" mass="87460">MDVERLMRDLNIDQLAEIQSKLVTEVEDKKEELRQMVGRRYRDVLDASNCVRKLAEMAKQLSECVAETYEPLPSAASDRSLKNPSLLNEETIYRFVMLDRLQQEIAVTEDSLSDAFVLLLAENLHRSLSVEPNLPPNVVATLRRLSPVFMKQRRELLEHCEAKLGELSDQNGTTNVLLAMVVLNPLTPEELVDRYFNARMEKVSRCITWSSSLIEVLQAMHDTLTAVDSLFGEGKAFGSGLKVVKTEGWRPERVQMVVNDQLGAYHRFIHTEIQKINKIYDSLQSSIDTNILQDKCTSWVTEICDVINGQMDELSRHIESTGLVVDFLSMASELFRTNWPGIASKNVIYDKMFGDKLVKRFVVLIQSELSLAETHLMEGWTTLVWDDCESLFQKRADKFDPLLASGVSKKLNALVEKFSGELELVFDSVRRFEKLGKEFSTVVVADQFADMVLQLVERLTNRPSTSTDQPLKLFRLYLALIAFQPSVICASMDRSAEKIVRCSHMLVQAAQGALCNHLDGLIQLCVERCNLKSLEKECAELFTMIDLLQENEKVDIEQVGVFNIPTQINRRFHEFFMMFANETVQQGIGHLCNKSVRDHLQKAFAQIFGNLMAKCGEKSCSLSAVCSQLLFDSRVLYLLFPTLELKASIQNLEAKMDPFDLSIVSELISQNAKVAVERNSLLFGMISSEPVFSRDSKVRESYNLLIDTFPRITDVPRLSLIPRLLKYREVEGAKADGAMIGLPNSVTQPAKSSTTSLTSFYDKISTGWFRKE</sequence>
<evidence type="ECO:0000256" key="2">
    <source>
        <dbReference type="ARBA" id="ARBA00006653"/>
    </source>
</evidence>
<organism evidence="8 9">
    <name type="scientific">Steinernema carpocapsae</name>
    <name type="common">Entomopathogenic nematode</name>
    <dbReference type="NCBI Taxonomy" id="34508"/>
    <lineage>
        <taxon>Eukaryota</taxon>
        <taxon>Metazoa</taxon>
        <taxon>Ecdysozoa</taxon>
        <taxon>Nematoda</taxon>
        <taxon>Chromadorea</taxon>
        <taxon>Rhabditida</taxon>
        <taxon>Tylenchina</taxon>
        <taxon>Panagrolaimomorpha</taxon>
        <taxon>Strongyloidoidea</taxon>
        <taxon>Steinernematidae</taxon>
        <taxon>Steinernema</taxon>
    </lineage>
</organism>
<name>A0A4U5PB21_STECR</name>
<evidence type="ECO:0000256" key="4">
    <source>
        <dbReference type="ARBA" id="ARBA00022448"/>
    </source>
</evidence>
<dbReference type="GO" id="GO:0017119">
    <property type="term" value="C:Golgi transport complex"/>
    <property type="evidence" value="ECO:0007669"/>
    <property type="project" value="InterPro"/>
</dbReference>
<evidence type="ECO:0000313" key="8">
    <source>
        <dbReference type="EMBL" id="TKR93549.1"/>
    </source>
</evidence>
<evidence type="ECO:0000256" key="6">
    <source>
        <dbReference type="ARBA" id="ARBA00023034"/>
    </source>
</evidence>
<evidence type="ECO:0000313" key="9">
    <source>
        <dbReference type="Proteomes" id="UP000298663"/>
    </source>
</evidence>
<dbReference type="GO" id="GO:0015031">
    <property type="term" value="P:protein transport"/>
    <property type="evidence" value="ECO:0007669"/>
    <property type="project" value="UniProtKB-KW"/>
</dbReference>
<dbReference type="Pfam" id="PF08700">
    <property type="entry name" value="VPS51_Exo84_N"/>
    <property type="match status" value="1"/>
</dbReference>